<evidence type="ECO:0000256" key="2">
    <source>
        <dbReference type="ARBA" id="ARBA00004950"/>
    </source>
</evidence>
<evidence type="ECO:0000256" key="9">
    <source>
        <dbReference type="ARBA" id="ARBA00023002"/>
    </source>
</evidence>
<dbReference type="FunFam" id="3.90.700.10:FF:000002">
    <property type="entry name" value="L-aspartate oxidase"/>
    <property type="match status" value="1"/>
</dbReference>
<evidence type="ECO:0000256" key="10">
    <source>
        <dbReference type="ARBA" id="ARBA00029426"/>
    </source>
</evidence>
<reference evidence="16" key="2">
    <citation type="submission" date="2020-02" db="EMBL/GenBank/DDBJ databases">
        <authorList>
            <person name="Matsumoto Y."/>
            <person name="Motooka D."/>
            <person name="Nakamura S."/>
        </authorList>
    </citation>
    <scope>NUCLEOTIDE SEQUENCE</scope>
    <source>
        <strain evidence="16">JCM 13671</strain>
    </source>
</reference>
<keyword evidence="8 13" id="KW-0274">FAD</keyword>
<name>A0A7I7XX01_9MYCO</name>
<dbReference type="Gene3D" id="3.90.700.10">
    <property type="entry name" value="Succinate dehydrogenase/fumarate reductase flavoprotein, catalytic domain"/>
    <property type="match status" value="1"/>
</dbReference>
<evidence type="ECO:0000256" key="5">
    <source>
        <dbReference type="ARBA" id="ARBA00021901"/>
    </source>
</evidence>
<comment type="subcellular location">
    <subcellularLocation>
        <location evidence="13">Cytoplasm</location>
    </subcellularLocation>
</comment>
<dbReference type="SUPFAM" id="SSF46977">
    <property type="entry name" value="Succinate dehydrogenase/fumarate reductase flavoprotein C-terminal domain"/>
    <property type="match status" value="1"/>
</dbReference>
<feature type="domain" description="FAD-dependent oxidoreductase 2 FAD-binding" evidence="14">
    <location>
        <begin position="7"/>
        <end position="382"/>
    </location>
</feature>
<evidence type="ECO:0000259" key="14">
    <source>
        <dbReference type="Pfam" id="PF00890"/>
    </source>
</evidence>
<protein>
    <recommendedName>
        <fullName evidence="5 12">L-aspartate oxidase</fullName>
        <ecNumber evidence="4 12">1.4.3.16</ecNumber>
    </recommendedName>
</protein>
<dbReference type="UniPathway" id="UPA00253">
    <property type="reaction ID" value="UER00326"/>
</dbReference>
<evidence type="ECO:0000256" key="3">
    <source>
        <dbReference type="ARBA" id="ARBA00008562"/>
    </source>
</evidence>
<sequence>MWQQRADVVVIGTGVAGLVAALAAHRSAQQRPLRVVVLSKAARGDISTATFYAQGGIAVVLPDTADSVDAHVADTLAAGGGLCDPAAVASIVADGHGAVADLVRSGARFDEATPGQWALTREGGHTRRRIIHAGGDATGAEVQRALNDATITLDIRHEHAALQILTDGGEVRGVHVVSPDGPGVIHAPAVVLATGGLGHLYAATTNPSGSTGDGIALALRAGVAVSDLEFIQFHPTMLFDGSAGGRRPLITEAIRGEGAILVDAHGDSVMQGVHPMADLAPRDVVAAAIDARMRATGAPCVYLDARGVADFARRFPTVTASCHAAGIDPTRQPIPVLPGAHYSCGGVLTDVSGQTSLPGLYAAGEVARTGMHGANRLASNSLLEGLVVGARAGAAAAAHAASTGSGRGGTPALPRQEILDRADLQIAMSRDASVVRDADGLRRLSDTLAEAGSRPVGTRAGFEDAALTLTAQAVAVAAADRTESRGCHHRSDWPETDGAQARSTVVRLVDGHVKVDNSVVAA</sequence>
<dbReference type="InterPro" id="IPR015939">
    <property type="entry name" value="Fum_Rdtase/Succ_DH_flav-like_C"/>
</dbReference>
<dbReference type="GO" id="GO:0034628">
    <property type="term" value="P:'de novo' NAD+ biosynthetic process from L-aspartate"/>
    <property type="evidence" value="ECO:0007669"/>
    <property type="project" value="TreeGrafter"/>
</dbReference>
<dbReference type="InterPro" id="IPR005288">
    <property type="entry name" value="NadB"/>
</dbReference>
<comment type="pathway">
    <text evidence="2 13">Cofactor biosynthesis; NAD(+) biosynthesis; iminoaspartate from L-aspartate (oxidase route): step 1/1.</text>
</comment>
<dbReference type="Proteomes" id="UP000466931">
    <property type="component" value="Chromosome"/>
</dbReference>
<evidence type="ECO:0000256" key="7">
    <source>
        <dbReference type="ARBA" id="ARBA00022642"/>
    </source>
</evidence>
<dbReference type="SUPFAM" id="SSF51905">
    <property type="entry name" value="FAD/NAD(P)-binding domain"/>
    <property type="match status" value="1"/>
</dbReference>
<dbReference type="EC" id="1.4.3.16" evidence="4 12"/>
<keyword evidence="7 13" id="KW-0662">Pyridine nucleotide biosynthesis</keyword>
<dbReference type="PRINTS" id="PR00411">
    <property type="entry name" value="PNDRDTASEI"/>
</dbReference>
<dbReference type="GO" id="GO:0008734">
    <property type="term" value="F:L-aspartate oxidase activity"/>
    <property type="evidence" value="ECO:0007669"/>
    <property type="project" value="UniProtKB-UniRule"/>
</dbReference>
<proteinExistence type="inferred from homology"/>
<evidence type="ECO:0000256" key="4">
    <source>
        <dbReference type="ARBA" id="ARBA00012173"/>
    </source>
</evidence>
<comment type="similarity">
    <text evidence="3 13">Belongs to the FAD-dependent oxidoreductase 2 family. NadB subfamily.</text>
</comment>
<comment type="function">
    <text evidence="10">Catalyzes the oxidation of L-aspartate to iminoaspartate, the first step in the de novo biosynthesis of NAD(+).</text>
</comment>
<keyword evidence="17" id="KW-1185">Reference proteome</keyword>
<gene>
    <name evidence="16" type="primary">nadB</name>
    <name evidence="16" type="ORF">MCNF_24510</name>
</gene>
<evidence type="ECO:0000256" key="6">
    <source>
        <dbReference type="ARBA" id="ARBA00022630"/>
    </source>
</evidence>
<evidence type="ECO:0000256" key="12">
    <source>
        <dbReference type="NCBIfam" id="TIGR00551"/>
    </source>
</evidence>
<comment type="catalytic activity">
    <reaction evidence="11">
        <text>L-aspartate + O2 = iminosuccinate + H2O2</text>
        <dbReference type="Rhea" id="RHEA:25876"/>
        <dbReference type="ChEBI" id="CHEBI:15379"/>
        <dbReference type="ChEBI" id="CHEBI:16240"/>
        <dbReference type="ChEBI" id="CHEBI:29991"/>
        <dbReference type="ChEBI" id="CHEBI:77875"/>
        <dbReference type="EC" id="1.4.3.16"/>
    </reaction>
    <physiologicalReaction direction="left-to-right" evidence="11">
        <dbReference type="Rhea" id="RHEA:25877"/>
    </physiologicalReaction>
</comment>
<evidence type="ECO:0000256" key="8">
    <source>
        <dbReference type="ARBA" id="ARBA00022827"/>
    </source>
</evidence>
<evidence type="ECO:0000256" key="13">
    <source>
        <dbReference type="RuleBase" id="RU362049"/>
    </source>
</evidence>
<dbReference type="PANTHER" id="PTHR42716:SF2">
    <property type="entry name" value="L-ASPARTATE OXIDASE, CHLOROPLASTIC"/>
    <property type="match status" value="1"/>
</dbReference>
<dbReference type="SUPFAM" id="SSF56425">
    <property type="entry name" value="Succinate dehydrogenase/fumarate reductase flavoprotein, catalytic domain"/>
    <property type="match status" value="1"/>
</dbReference>
<organism evidence="16 17">
    <name type="scientific">Mycolicibacterium confluentis</name>
    <dbReference type="NCBI Taxonomy" id="28047"/>
    <lineage>
        <taxon>Bacteria</taxon>
        <taxon>Bacillati</taxon>
        <taxon>Actinomycetota</taxon>
        <taxon>Actinomycetes</taxon>
        <taxon>Mycobacteriales</taxon>
        <taxon>Mycobacteriaceae</taxon>
        <taxon>Mycolicibacterium</taxon>
    </lineage>
</organism>
<accession>A0A7I7XX01</accession>
<dbReference type="InterPro" id="IPR037099">
    <property type="entry name" value="Fum_R/Succ_DH_flav-like_C_sf"/>
</dbReference>
<feature type="domain" description="Fumarate reductase/succinate dehydrogenase flavoprotein-like C-terminal" evidence="15">
    <location>
        <begin position="467"/>
        <end position="501"/>
    </location>
</feature>
<dbReference type="AlphaFoldDB" id="A0A7I7XX01"/>
<dbReference type="InterPro" id="IPR003953">
    <property type="entry name" value="FAD-dep_OxRdtase_2_FAD-bd"/>
</dbReference>
<dbReference type="InterPro" id="IPR036188">
    <property type="entry name" value="FAD/NAD-bd_sf"/>
</dbReference>
<dbReference type="NCBIfam" id="TIGR00551">
    <property type="entry name" value="nadB"/>
    <property type="match status" value="1"/>
</dbReference>
<reference evidence="16" key="1">
    <citation type="journal article" date="2019" name="Emerg. Microbes Infect.">
        <title>Comprehensive subspecies identification of 175 nontuberculous mycobacteria species based on 7547 genomic profiles.</title>
        <authorList>
            <person name="Matsumoto Y."/>
            <person name="Kinjo T."/>
            <person name="Motooka D."/>
            <person name="Nabeya D."/>
            <person name="Jung N."/>
            <person name="Uechi K."/>
            <person name="Horii T."/>
            <person name="Iida T."/>
            <person name="Fujita J."/>
            <person name="Nakamura S."/>
        </authorList>
    </citation>
    <scope>NUCLEOTIDE SEQUENCE [LARGE SCALE GENOMIC DNA]</scope>
    <source>
        <strain evidence="16">JCM 13671</strain>
    </source>
</reference>
<evidence type="ECO:0000313" key="17">
    <source>
        <dbReference type="Proteomes" id="UP000466931"/>
    </source>
</evidence>
<dbReference type="GO" id="GO:0005737">
    <property type="term" value="C:cytoplasm"/>
    <property type="evidence" value="ECO:0007669"/>
    <property type="project" value="UniProtKB-SubCell"/>
</dbReference>
<keyword evidence="9 13" id="KW-0560">Oxidoreductase</keyword>
<evidence type="ECO:0000256" key="11">
    <source>
        <dbReference type="ARBA" id="ARBA00048305"/>
    </source>
</evidence>
<dbReference type="Pfam" id="PF02910">
    <property type="entry name" value="Succ_DH_flav_C"/>
    <property type="match status" value="1"/>
</dbReference>
<dbReference type="InterPro" id="IPR027477">
    <property type="entry name" value="Succ_DH/fumarate_Rdtase_cat_sf"/>
</dbReference>
<dbReference type="NCBIfam" id="NF005867">
    <property type="entry name" value="PRK07804.1"/>
    <property type="match status" value="1"/>
</dbReference>
<keyword evidence="6 13" id="KW-0285">Flavoprotein</keyword>
<dbReference type="PRINTS" id="PR00368">
    <property type="entry name" value="FADPNR"/>
</dbReference>
<dbReference type="Pfam" id="PF00890">
    <property type="entry name" value="FAD_binding_2"/>
    <property type="match status" value="1"/>
</dbReference>
<evidence type="ECO:0000313" key="16">
    <source>
        <dbReference type="EMBL" id="BBZ33846.1"/>
    </source>
</evidence>
<dbReference type="Gene3D" id="3.50.50.60">
    <property type="entry name" value="FAD/NAD(P)-binding domain"/>
    <property type="match status" value="1"/>
</dbReference>
<evidence type="ECO:0000259" key="15">
    <source>
        <dbReference type="Pfam" id="PF02910"/>
    </source>
</evidence>
<dbReference type="PANTHER" id="PTHR42716">
    <property type="entry name" value="L-ASPARTATE OXIDASE"/>
    <property type="match status" value="1"/>
</dbReference>
<comment type="cofactor">
    <cofactor evidence="1 13">
        <name>FAD</name>
        <dbReference type="ChEBI" id="CHEBI:57692"/>
    </cofactor>
</comment>
<dbReference type="EMBL" id="AP022612">
    <property type="protein sequence ID" value="BBZ33846.1"/>
    <property type="molecule type" value="Genomic_DNA"/>
</dbReference>
<dbReference type="Gene3D" id="1.20.58.100">
    <property type="entry name" value="Fumarate reductase/succinate dehydrogenase flavoprotein-like, C-terminal domain"/>
    <property type="match status" value="1"/>
</dbReference>
<dbReference type="GO" id="GO:0033765">
    <property type="term" value="F:steroid dehydrogenase activity, acting on the CH-CH group of donors"/>
    <property type="evidence" value="ECO:0007669"/>
    <property type="project" value="UniProtKB-ARBA"/>
</dbReference>
<evidence type="ECO:0000256" key="1">
    <source>
        <dbReference type="ARBA" id="ARBA00001974"/>
    </source>
</evidence>